<gene>
    <name evidence="2" type="ORF">DET61_11651</name>
</gene>
<feature type="compositionally biased region" description="Basic and acidic residues" evidence="1">
    <location>
        <begin position="291"/>
        <end position="309"/>
    </location>
</feature>
<evidence type="ECO:0000313" key="3">
    <source>
        <dbReference type="Proteomes" id="UP000253647"/>
    </source>
</evidence>
<evidence type="ECO:0000256" key="1">
    <source>
        <dbReference type="SAM" id="MobiDB-lite"/>
    </source>
</evidence>
<dbReference type="EMBL" id="QPJI01000016">
    <property type="protein sequence ID" value="RCW64010.1"/>
    <property type="molecule type" value="Genomic_DNA"/>
</dbReference>
<sequence length="329" mass="37266">MQTEIKNLEKLVLVSLDIDIWSGQAKLQASDLKRISVEDLPPERLASLGSKRLCNKEHLKVFAKLKTRATRAVLEYGRPFLGGYAYPRDRAQELEGRLIIIEQEYLEAKRQFLNRYDQAVEDWINENPEYAEAIRAGALTRAEVGERLNFGFQIINIQPTESAEAQTRLKKSVQGVGDALVDEIAERANEFFEKYLVGAEQISTQTKRTLKNMRDKVSGMAFLNGNLLPMEQLLDEMLRGYAFHQGKKHVTGEEFNRILAATLILSDRKKLERYTSGELSLEKLLSSMSGAKKEEAVESKAEPVEKSVKTPEPSENTASNAADEEDYFF</sequence>
<name>A0A368X7N7_MARNT</name>
<dbReference type="InterPro" id="IPR021496">
    <property type="entry name" value="DUF3150"/>
</dbReference>
<reference evidence="2 3" key="1">
    <citation type="submission" date="2018-07" db="EMBL/GenBank/DDBJ databases">
        <title>Freshwater and sediment microbial communities from various areas in North America, analyzing microbe dynamics in response to fracking.</title>
        <authorList>
            <person name="Lamendella R."/>
        </authorList>
    </citation>
    <scope>NUCLEOTIDE SEQUENCE [LARGE SCALE GENOMIC DNA]</scope>
    <source>
        <strain evidence="2 3">105B</strain>
    </source>
</reference>
<dbReference type="Pfam" id="PF11348">
    <property type="entry name" value="DUF3150"/>
    <property type="match status" value="1"/>
</dbReference>
<proteinExistence type="predicted"/>
<evidence type="ECO:0000313" key="2">
    <source>
        <dbReference type="EMBL" id="RCW64010.1"/>
    </source>
</evidence>
<feature type="region of interest" description="Disordered" evidence="1">
    <location>
        <begin position="289"/>
        <end position="329"/>
    </location>
</feature>
<dbReference type="AlphaFoldDB" id="A0A368X7N7"/>
<comment type="caution">
    <text evidence="2">The sequence shown here is derived from an EMBL/GenBank/DDBJ whole genome shotgun (WGS) entry which is preliminary data.</text>
</comment>
<protein>
    <submittedName>
        <fullName evidence="2">Uncharacterized protein DUF3150</fullName>
    </submittedName>
</protein>
<dbReference type="RefSeq" id="WP_114435129.1">
    <property type="nucleotide sequence ID" value="NZ_QPJI01000016.1"/>
</dbReference>
<accession>A0A368X7N7</accession>
<dbReference type="Proteomes" id="UP000253647">
    <property type="component" value="Unassembled WGS sequence"/>
</dbReference>
<organism evidence="2 3">
    <name type="scientific">Marinobacter nauticus</name>
    <name type="common">Marinobacter hydrocarbonoclasticus</name>
    <name type="synonym">Marinobacter aquaeolei</name>
    <dbReference type="NCBI Taxonomy" id="2743"/>
    <lineage>
        <taxon>Bacteria</taxon>
        <taxon>Pseudomonadati</taxon>
        <taxon>Pseudomonadota</taxon>
        <taxon>Gammaproteobacteria</taxon>
        <taxon>Pseudomonadales</taxon>
        <taxon>Marinobacteraceae</taxon>
        <taxon>Marinobacter</taxon>
    </lineage>
</organism>